<accession>A0ABU6G2T1</accession>
<evidence type="ECO:0000313" key="1">
    <source>
        <dbReference type="EMBL" id="MEC0228470.1"/>
    </source>
</evidence>
<proteinExistence type="predicted"/>
<comment type="caution">
    <text evidence="1">The sequence shown here is derived from an EMBL/GenBank/DDBJ whole genome shotgun (WGS) entry which is preliminary data.</text>
</comment>
<dbReference type="Proteomes" id="UP001338137">
    <property type="component" value="Unassembled WGS sequence"/>
</dbReference>
<reference evidence="1 2" key="1">
    <citation type="submission" date="2023-03" db="EMBL/GenBank/DDBJ databases">
        <title>Bacillus Genome Sequencing.</title>
        <authorList>
            <person name="Dunlap C."/>
        </authorList>
    </citation>
    <scope>NUCLEOTIDE SEQUENCE [LARGE SCALE GENOMIC DNA]</scope>
    <source>
        <strain evidence="1 2">BD-533</strain>
    </source>
</reference>
<evidence type="ECO:0000313" key="2">
    <source>
        <dbReference type="Proteomes" id="UP001338137"/>
    </source>
</evidence>
<dbReference type="RefSeq" id="WP_326072700.1">
    <property type="nucleotide sequence ID" value="NZ_JARLKY010000034.1"/>
</dbReference>
<dbReference type="EMBL" id="JARLKY010000034">
    <property type="protein sequence ID" value="MEC0228470.1"/>
    <property type="molecule type" value="Genomic_DNA"/>
</dbReference>
<sequence>MEIILKPSYGMIKHNETRENVALLLSLLVEENSILLFSFYERNMHLFGADTQKFISDRRVFVNSEWVLPWEESIPHWDKPNTPPKIIWFLATQIEDIVKAIEIDNLFRCIVIKKGEEFKQYSNVIFHQEYYSSVEEEDYDYYLGFTNKYTLLNYSLEKLKRDSGYQ</sequence>
<protein>
    <submittedName>
        <fullName evidence="1">Uncharacterized protein</fullName>
    </submittedName>
</protein>
<name>A0ABU6G2T1_9BACL</name>
<gene>
    <name evidence="1" type="ORF">P4I72_15200</name>
</gene>
<keyword evidence="2" id="KW-1185">Reference proteome</keyword>
<organism evidence="1 2">
    <name type="scientific">Paenibacillus alba</name>
    <dbReference type="NCBI Taxonomy" id="1197127"/>
    <lineage>
        <taxon>Bacteria</taxon>
        <taxon>Bacillati</taxon>
        <taxon>Bacillota</taxon>
        <taxon>Bacilli</taxon>
        <taxon>Bacillales</taxon>
        <taxon>Paenibacillaceae</taxon>
        <taxon>Paenibacillus</taxon>
    </lineage>
</organism>